<dbReference type="AlphaFoldDB" id="A0A1F6CV97"/>
<name>A0A1F6CV97_9BACT</name>
<accession>A0A1F6CV97</accession>
<organism evidence="1 2">
    <name type="scientific">Candidatus Kaiserbacteria bacterium RIFCSPHIGHO2_01_FULL_53_29</name>
    <dbReference type="NCBI Taxonomy" id="1798480"/>
    <lineage>
        <taxon>Bacteria</taxon>
        <taxon>Candidatus Kaiseribacteriota</taxon>
    </lineage>
</organism>
<comment type="caution">
    <text evidence="1">The sequence shown here is derived from an EMBL/GenBank/DDBJ whole genome shotgun (WGS) entry which is preliminary data.</text>
</comment>
<reference evidence="1 2" key="1">
    <citation type="journal article" date="2016" name="Nat. Commun.">
        <title>Thousands of microbial genomes shed light on interconnected biogeochemical processes in an aquifer system.</title>
        <authorList>
            <person name="Anantharaman K."/>
            <person name="Brown C.T."/>
            <person name="Hug L.A."/>
            <person name="Sharon I."/>
            <person name="Castelle C.J."/>
            <person name="Probst A.J."/>
            <person name="Thomas B.C."/>
            <person name="Singh A."/>
            <person name="Wilkins M.J."/>
            <person name="Karaoz U."/>
            <person name="Brodie E.L."/>
            <person name="Williams K.H."/>
            <person name="Hubbard S.S."/>
            <person name="Banfield J.F."/>
        </authorList>
    </citation>
    <scope>NUCLEOTIDE SEQUENCE [LARGE SCALE GENOMIC DNA]</scope>
</reference>
<evidence type="ECO:0000313" key="2">
    <source>
        <dbReference type="Proteomes" id="UP000176863"/>
    </source>
</evidence>
<protein>
    <submittedName>
        <fullName evidence="1">Uncharacterized protein</fullName>
    </submittedName>
</protein>
<dbReference type="Proteomes" id="UP000176863">
    <property type="component" value="Unassembled WGS sequence"/>
</dbReference>
<sequence length="95" mass="10200">MKSDDFEVRVCGITPDHQGPLRDSLKNVFADAKIGMPLVRYVNNGPETRLGLANGVCAWLMEVPEGTTATQAEQLINAAFASAAQPRPNIYIGGL</sequence>
<dbReference type="EMBL" id="MFKT01000018">
    <property type="protein sequence ID" value="OGG53096.1"/>
    <property type="molecule type" value="Genomic_DNA"/>
</dbReference>
<evidence type="ECO:0000313" key="1">
    <source>
        <dbReference type="EMBL" id="OGG53096.1"/>
    </source>
</evidence>
<gene>
    <name evidence="1" type="ORF">A2851_03180</name>
</gene>
<proteinExistence type="predicted"/>